<evidence type="ECO:0008006" key="3">
    <source>
        <dbReference type="Google" id="ProtNLM"/>
    </source>
</evidence>
<keyword evidence="2" id="KW-1185">Reference proteome</keyword>
<evidence type="ECO:0000313" key="2">
    <source>
        <dbReference type="Proteomes" id="UP000662572"/>
    </source>
</evidence>
<name>A0A918Q8V7_9CAUL</name>
<dbReference type="Proteomes" id="UP000662572">
    <property type="component" value="Unassembled WGS sequence"/>
</dbReference>
<evidence type="ECO:0000313" key="1">
    <source>
        <dbReference type="EMBL" id="GGZ35241.1"/>
    </source>
</evidence>
<protein>
    <recommendedName>
        <fullName evidence="3">Immunity protein 50</fullName>
    </recommendedName>
</protein>
<reference evidence="1" key="1">
    <citation type="journal article" date="2014" name="Int. J. Syst. Evol. Microbiol.">
        <title>Complete genome sequence of Corynebacterium casei LMG S-19264T (=DSM 44701T), isolated from a smear-ripened cheese.</title>
        <authorList>
            <consortium name="US DOE Joint Genome Institute (JGI-PGF)"/>
            <person name="Walter F."/>
            <person name="Albersmeier A."/>
            <person name="Kalinowski J."/>
            <person name="Ruckert C."/>
        </authorList>
    </citation>
    <scope>NUCLEOTIDE SEQUENCE</scope>
    <source>
        <strain evidence="1">KCTC 32296</strain>
    </source>
</reference>
<proteinExistence type="predicted"/>
<sequence length="126" mass="14674">MEKDEIDWSAVTNWFGHMHNFHDAEVVSIDIRRDPEPSVIRIYAFRMNSDTDEHGYYRLDLHALVTFSITGIREFEIQNWNQQNALMCLEISKAENGYRLEMEGAYGVDGYLIAESISVTLEPWQA</sequence>
<dbReference type="InterPro" id="IPR028957">
    <property type="entry name" value="Imm50"/>
</dbReference>
<organism evidence="1 2">
    <name type="scientific">Asticcacaulis endophyticus</name>
    <dbReference type="NCBI Taxonomy" id="1395890"/>
    <lineage>
        <taxon>Bacteria</taxon>
        <taxon>Pseudomonadati</taxon>
        <taxon>Pseudomonadota</taxon>
        <taxon>Alphaproteobacteria</taxon>
        <taxon>Caulobacterales</taxon>
        <taxon>Caulobacteraceae</taxon>
        <taxon>Asticcacaulis</taxon>
    </lineage>
</organism>
<dbReference type="EMBL" id="BMZB01000002">
    <property type="protein sequence ID" value="GGZ35241.1"/>
    <property type="molecule type" value="Genomic_DNA"/>
</dbReference>
<dbReference type="AlphaFoldDB" id="A0A918Q8V7"/>
<dbReference type="Pfam" id="PF15594">
    <property type="entry name" value="Imm50"/>
    <property type="match status" value="1"/>
</dbReference>
<comment type="caution">
    <text evidence="1">The sequence shown here is derived from an EMBL/GenBank/DDBJ whole genome shotgun (WGS) entry which is preliminary data.</text>
</comment>
<gene>
    <name evidence="1" type="ORF">GCM10011273_22190</name>
</gene>
<accession>A0A918Q8V7</accession>
<dbReference type="RefSeq" id="WP_189486494.1">
    <property type="nucleotide sequence ID" value="NZ_BMZB01000002.1"/>
</dbReference>
<reference evidence="1" key="2">
    <citation type="submission" date="2020-09" db="EMBL/GenBank/DDBJ databases">
        <authorList>
            <person name="Sun Q."/>
            <person name="Kim S."/>
        </authorList>
    </citation>
    <scope>NUCLEOTIDE SEQUENCE</scope>
    <source>
        <strain evidence="1">KCTC 32296</strain>
    </source>
</reference>